<evidence type="ECO:0000313" key="1">
    <source>
        <dbReference type="EMBL" id="MET4563356.1"/>
    </source>
</evidence>
<dbReference type="RefSeq" id="WP_354473207.1">
    <property type="nucleotide sequence ID" value="NZ_JBEPSB010000038.1"/>
</dbReference>
<evidence type="ECO:0000313" key="2">
    <source>
        <dbReference type="Proteomes" id="UP001549363"/>
    </source>
</evidence>
<keyword evidence="2" id="KW-1185">Reference proteome</keyword>
<organism evidence="1 2">
    <name type="scientific">Lysinibacillus parviboronicapiens</name>
    <dbReference type="NCBI Taxonomy" id="436516"/>
    <lineage>
        <taxon>Bacteria</taxon>
        <taxon>Bacillati</taxon>
        <taxon>Bacillota</taxon>
        <taxon>Bacilli</taxon>
        <taxon>Bacillales</taxon>
        <taxon>Bacillaceae</taxon>
        <taxon>Lysinibacillus</taxon>
    </lineage>
</organism>
<dbReference type="EMBL" id="JBEPSB010000038">
    <property type="protein sequence ID" value="MET4563356.1"/>
    <property type="molecule type" value="Genomic_DNA"/>
</dbReference>
<proteinExistence type="predicted"/>
<comment type="caution">
    <text evidence="1">The sequence shown here is derived from an EMBL/GenBank/DDBJ whole genome shotgun (WGS) entry which is preliminary data.</text>
</comment>
<accession>A0ABV2PQX0</accession>
<sequence length="101" mass="11361">MSVALKNEIEVVGRERLTPALEVAKKFTAGSQSRPALTYVALKENGEIHATDSHRAIVLKNIHSYKEELLLNHKTLDLMKGYNYPDISRLLDVGDHKQSSF</sequence>
<reference evidence="1 2" key="1">
    <citation type="submission" date="2024-06" db="EMBL/GenBank/DDBJ databases">
        <title>Sorghum-associated microbial communities from plants grown in Nebraska, USA.</title>
        <authorList>
            <person name="Schachtman D."/>
        </authorList>
    </citation>
    <scope>NUCLEOTIDE SEQUENCE [LARGE SCALE GENOMIC DNA]</scope>
    <source>
        <strain evidence="1 2">736</strain>
    </source>
</reference>
<dbReference type="Proteomes" id="UP001549363">
    <property type="component" value="Unassembled WGS sequence"/>
</dbReference>
<gene>
    <name evidence="1" type="ORF">ABIA69_004553</name>
</gene>
<name>A0ABV2PQX0_9BACI</name>
<protein>
    <submittedName>
        <fullName evidence="1">Uncharacterized protein</fullName>
    </submittedName>
</protein>